<dbReference type="EMBL" id="PIUM01000002">
    <property type="protein sequence ID" value="PKU26097.1"/>
    <property type="molecule type" value="Genomic_DNA"/>
</dbReference>
<dbReference type="RefSeq" id="WP_101249058.1">
    <property type="nucleotide sequence ID" value="NZ_PIUM01000002.1"/>
</dbReference>
<dbReference type="SUPFAM" id="SSF55781">
    <property type="entry name" value="GAF domain-like"/>
    <property type="match status" value="1"/>
</dbReference>
<dbReference type="InterPro" id="IPR029016">
    <property type="entry name" value="GAF-like_dom_sf"/>
</dbReference>
<organism evidence="6 7">
    <name type="scientific">Telmatospirillum siberiense</name>
    <dbReference type="NCBI Taxonomy" id="382514"/>
    <lineage>
        <taxon>Bacteria</taxon>
        <taxon>Pseudomonadati</taxon>
        <taxon>Pseudomonadota</taxon>
        <taxon>Alphaproteobacteria</taxon>
        <taxon>Rhodospirillales</taxon>
        <taxon>Rhodospirillaceae</taxon>
        <taxon>Telmatospirillum</taxon>
    </lineage>
</organism>
<dbReference type="Pfam" id="PF09339">
    <property type="entry name" value="HTH_IclR"/>
    <property type="match status" value="1"/>
</dbReference>
<dbReference type="PROSITE" id="PS51078">
    <property type="entry name" value="ICLR_ED"/>
    <property type="match status" value="1"/>
</dbReference>
<feature type="domain" description="IclR-ED" evidence="5">
    <location>
        <begin position="81"/>
        <end position="239"/>
    </location>
</feature>
<dbReference type="PANTHER" id="PTHR30136">
    <property type="entry name" value="HELIX-TURN-HELIX TRANSCRIPTIONAL REGULATOR, ICLR FAMILY"/>
    <property type="match status" value="1"/>
</dbReference>
<evidence type="ECO:0000259" key="4">
    <source>
        <dbReference type="PROSITE" id="PS51077"/>
    </source>
</evidence>
<dbReference type="GO" id="GO:0045892">
    <property type="term" value="P:negative regulation of DNA-templated transcription"/>
    <property type="evidence" value="ECO:0007669"/>
    <property type="project" value="TreeGrafter"/>
</dbReference>
<keyword evidence="1" id="KW-0805">Transcription regulation</keyword>
<dbReference type="Gene3D" id="1.10.10.10">
    <property type="entry name" value="Winged helix-like DNA-binding domain superfamily/Winged helix DNA-binding domain"/>
    <property type="match status" value="1"/>
</dbReference>
<evidence type="ECO:0000256" key="3">
    <source>
        <dbReference type="ARBA" id="ARBA00023163"/>
    </source>
</evidence>
<sequence length="250" mass="27191">MTRSRGVVQMPKDSEPSGVDVLDRAFAILFAFRSDDAGLSLAELSERTGLYKSTLLRLAGALIHHKFLSRLDDGRYRLGPASFVLGCHYQAGLRLGDVLLPLMRELNREFGEAVSFHIREGDRRICLHRIDSTFSIRAQVREGDVQGLELGAGGRVLLAFSGAEGEPYESVRRSHSYMSFGERDPETAGISVPVFGIGQRLQGALGIVGPTSRVDRPFMERVRGRLLAVAAEATEALGGNSASLRHAAAL</sequence>
<dbReference type="PANTHER" id="PTHR30136:SF39">
    <property type="entry name" value="TRANSCRIPTIONAL REGULATORY PROTEIN"/>
    <property type="match status" value="1"/>
</dbReference>
<proteinExistence type="predicted"/>
<keyword evidence="3" id="KW-0804">Transcription</keyword>
<dbReference type="SMART" id="SM00346">
    <property type="entry name" value="HTH_ICLR"/>
    <property type="match status" value="1"/>
</dbReference>
<evidence type="ECO:0000259" key="5">
    <source>
        <dbReference type="PROSITE" id="PS51078"/>
    </source>
</evidence>
<dbReference type="InterPro" id="IPR036388">
    <property type="entry name" value="WH-like_DNA-bd_sf"/>
</dbReference>
<protein>
    <submittedName>
        <fullName evidence="6">IclR family transcriptional regulator</fullName>
    </submittedName>
</protein>
<dbReference type="PROSITE" id="PS51077">
    <property type="entry name" value="HTH_ICLR"/>
    <property type="match status" value="1"/>
</dbReference>
<feature type="domain" description="HTH iclR-type" evidence="4">
    <location>
        <begin position="19"/>
        <end position="80"/>
    </location>
</feature>
<dbReference type="InterPro" id="IPR036390">
    <property type="entry name" value="WH_DNA-bd_sf"/>
</dbReference>
<dbReference type="Pfam" id="PF01614">
    <property type="entry name" value="IclR_C"/>
    <property type="match status" value="1"/>
</dbReference>
<name>A0A2N3Q0A8_9PROT</name>
<evidence type="ECO:0000256" key="1">
    <source>
        <dbReference type="ARBA" id="ARBA00023015"/>
    </source>
</evidence>
<comment type="caution">
    <text evidence="6">The sequence shown here is derived from an EMBL/GenBank/DDBJ whole genome shotgun (WGS) entry which is preliminary data.</text>
</comment>
<dbReference type="OrthoDB" id="6166718at2"/>
<dbReference type="GO" id="GO:0003700">
    <property type="term" value="F:DNA-binding transcription factor activity"/>
    <property type="evidence" value="ECO:0007669"/>
    <property type="project" value="TreeGrafter"/>
</dbReference>
<dbReference type="InterPro" id="IPR050707">
    <property type="entry name" value="HTH_MetabolicPath_Reg"/>
</dbReference>
<reference evidence="7" key="1">
    <citation type="submission" date="2017-12" db="EMBL/GenBank/DDBJ databases">
        <title>Draft genome sequence of Telmatospirillum siberiense 26-4b1T, an acidotolerant peatland alphaproteobacterium potentially involved in sulfur cycling.</title>
        <authorList>
            <person name="Hausmann B."/>
            <person name="Pjevac P."/>
            <person name="Schreck K."/>
            <person name="Herbold C.W."/>
            <person name="Daims H."/>
            <person name="Wagner M."/>
            <person name="Pester M."/>
            <person name="Loy A."/>
        </authorList>
    </citation>
    <scope>NUCLEOTIDE SEQUENCE [LARGE SCALE GENOMIC DNA]</scope>
    <source>
        <strain evidence="7">26-4b1</strain>
    </source>
</reference>
<dbReference type="InterPro" id="IPR014757">
    <property type="entry name" value="Tscrpt_reg_IclR_C"/>
</dbReference>
<dbReference type="GO" id="GO:0003677">
    <property type="term" value="F:DNA binding"/>
    <property type="evidence" value="ECO:0007669"/>
    <property type="project" value="UniProtKB-KW"/>
</dbReference>
<dbReference type="Gene3D" id="3.30.450.40">
    <property type="match status" value="2"/>
</dbReference>
<accession>A0A2N3Q0A8</accession>
<evidence type="ECO:0000313" key="7">
    <source>
        <dbReference type="Proteomes" id="UP000233293"/>
    </source>
</evidence>
<dbReference type="Proteomes" id="UP000233293">
    <property type="component" value="Unassembled WGS sequence"/>
</dbReference>
<dbReference type="AlphaFoldDB" id="A0A2N3Q0A8"/>
<evidence type="ECO:0000313" key="6">
    <source>
        <dbReference type="EMBL" id="PKU26097.1"/>
    </source>
</evidence>
<gene>
    <name evidence="6" type="ORF">CWS72_02905</name>
</gene>
<dbReference type="SUPFAM" id="SSF46785">
    <property type="entry name" value="Winged helix' DNA-binding domain"/>
    <property type="match status" value="1"/>
</dbReference>
<dbReference type="InterPro" id="IPR005471">
    <property type="entry name" value="Tscrpt_reg_IclR_N"/>
</dbReference>
<keyword evidence="7" id="KW-1185">Reference proteome</keyword>
<evidence type="ECO:0000256" key="2">
    <source>
        <dbReference type="ARBA" id="ARBA00023125"/>
    </source>
</evidence>
<keyword evidence="2" id="KW-0238">DNA-binding</keyword>